<dbReference type="RefSeq" id="WP_029817215.1">
    <property type="nucleotide sequence ID" value="NZ_CP041202.1"/>
</dbReference>
<dbReference type="EMBL" id="JABCLB010002301">
    <property type="protein sequence ID" value="NMU86021.1"/>
    <property type="molecule type" value="Genomic_DNA"/>
</dbReference>
<dbReference type="AlphaFoldDB" id="A0A7Y0SM82"/>
<reference evidence="1 2" key="1">
    <citation type="submission" date="2020-04" db="EMBL/GenBank/DDBJ databases">
        <title>Whole-genome sequencing of Vibrio spp. from China reveals different genetic environments of blaCTX-M-14 among diverse lineages.</title>
        <authorList>
            <person name="Zheng Z."/>
            <person name="Ye L."/>
            <person name="Chen S."/>
        </authorList>
    </citation>
    <scope>NUCLEOTIDE SEQUENCE [LARGE SCALE GENOMIC DNA]</scope>
    <source>
        <strain evidence="1 2">Vb0551</strain>
    </source>
</reference>
<protein>
    <submittedName>
        <fullName evidence="1">Uncharacterized protein</fullName>
    </submittedName>
</protein>
<evidence type="ECO:0000313" key="1">
    <source>
        <dbReference type="EMBL" id="NMU86021.1"/>
    </source>
</evidence>
<sequence>MFDKNKVNPILTEFGFELKNTSGFGDDYRYELGNGWEVTAYCSFVGNPFANNVDNTKYEEVNIHLFDCIGTEYICKSVDSLKEKLAKVVETLKSNSDDDDILKCPECNRYVGVKRPTRGQKWKPFLSCKGMIVQGRGKNKDVLCRGVSKKLRAEVIF</sequence>
<name>A0A7Y0SM82_VIBPH</name>
<accession>A0A7Y0SM82</accession>
<gene>
    <name evidence="1" type="ORF">HKB16_24535</name>
</gene>
<dbReference type="Proteomes" id="UP000518904">
    <property type="component" value="Unassembled WGS sequence"/>
</dbReference>
<evidence type="ECO:0000313" key="2">
    <source>
        <dbReference type="Proteomes" id="UP000518904"/>
    </source>
</evidence>
<comment type="caution">
    <text evidence="1">The sequence shown here is derived from an EMBL/GenBank/DDBJ whole genome shotgun (WGS) entry which is preliminary data.</text>
</comment>
<organism evidence="1 2">
    <name type="scientific">Vibrio parahaemolyticus</name>
    <dbReference type="NCBI Taxonomy" id="670"/>
    <lineage>
        <taxon>Bacteria</taxon>
        <taxon>Pseudomonadati</taxon>
        <taxon>Pseudomonadota</taxon>
        <taxon>Gammaproteobacteria</taxon>
        <taxon>Vibrionales</taxon>
        <taxon>Vibrionaceae</taxon>
        <taxon>Vibrio</taxon>
    </lineage>
</organism>
<proteinExistence type="predicted"/>